<dbReference type="InterPro" id="IPR012910">
    <property type="entry name" value="Plug_dom"/>
</dbReference>
<keyword evidence="5 7" id="KW-0472">Membrane</keyword>
<keyword evidence="3 7" id="KW-1134">Transmembrane beta strand</keyword>
<evidence type="ECO:0000259" key="9">
    <source>
        <dbReference type="Pfam" id="PF07715"/>
    </source>
</evidence>
<dbReference type="Pfam" id="PF07715">
    <property type="entry name" value="Plug"/>
    <property type="match status" value="1"/>
</dbReference>
<feature type="domain" description="TonB-dependent receptor plug" evidence="9">
    <location>
        <begin position="107"/>
        <end position="212"/>
    </location>
</feature>
<evidence type="ECO:0000313" key="10">
    <source>
        <dbReference type="EMBL" id="MVO09911.1"/>
    </source>
</evidence>
<gene>
    <name evidence="10" type="ORF">GOQ30_12140</name>
</gene>
<evidence type="ECO:0000256" key="1">
    <source>
        <dbReference type="ARBA" id="ARBA00004571"/>
    </source>
</evidence>
<comment type="subcellular location">
    <subcellularLocation>
        <location evidence="1 7">Cell outer membrane</location>
        <topology evidence="1 7">Multi-pass membrane protein</topology>
    </subcellularLocation>
</comment>
<evidence type="ECO:0000256" key="2">
    <source>
        <dbReference type="ARBA" id="ARBA00022448"/>
    </source>
</evidence>
<dbReference type="RefSeq" id="WP_140998282.1">
    <property type="nucleotide sequence ID" value="NZ_VDCZ01000009.1"/>
</dbReference>
<evidence type="ECO:0000256" key="4">
    <source>
        <dbReference type="ARBA" id="ARBA00022692"/>
    </source>
</evidence>
<dbReference type="SUPFAM" id="SSF56935">
    <property type="entry name" value="Porins"/>
    <property type="match status" value="1"/>
</dbReference>
<evidence type="ECO:0000256" key="6">
    <source>
        <dbReference type="ARBA" id="ARBA00023237"/>
    </source>
</evidence>
<evidence type="ECO:0000256" key="5">
    <source>
        <dbReference type="ARBA" id="ARBA00023136"/>
    </source>
</evidence>
<dbReference type="InterPro" id="IPR036942">
    <property type="entry name" value="Beta-barrel_TonB_sf"/>
</dbReference>
<dbReference type="SUPFAM" id="SSF49464">
    <property type="entry name" value="Carboxypeptidase regulatory domain-like"/>
    <property type="match status" value="1"/>
</dbReference>
<dbReference type="NCBIfam" id="TIGR04056">
    <property type="entry name" value="OMP_RagA_SusC"/>
    <property type="match status" value="1"/>
</dbReference>
<dbReference type="InterPro" id="IPR037066">
    <property type="entry name" value="Plug_dom_sf"/>
</dbReference>
<dbReference type="InterPro" id="IPR023997">
    <property type="entry name" value="TonB-dep_OMP_SusC/RagA_CS"/>
</dbReference>
<evidence type="ECO:0000256" key="8">
    <source>
        <dbReference type="SAM" id="SignalP"/>
    </source>
</evidence>
<accession>A0A6I4IMB5</accession>
<dbReference type="NCBIfam" id="TIGR04057">
    <property type="entry name" value="SusC_RagA_signa"/>
    <property type="match status" value="1"/>
</dbReference>
<reference evidence="11" key="1">
    <citation type="submission" date="2019-05" db="EMBL/GenBank/DDBJ databases">
        <title>Flavobacterium profundi sp. nov., isolated from a deep-sea seamount.</title>
        <authorList>
            <person name="Zhang D.-C."/>
        </authorList>
    </citation>
    <scope>NUCLEOTIDE SEQUENCE [LARGE SCALE GENOMIC DNA]</scope>
    <source>
        <strain evidence="11">TP390</strain>
    </source>
</reference>
<dbReference type="InterPro" id="IPR008969">
    <property type="entry name" value="CarboxyPept-like_regulatory"/>
</dbReference>
<dbReference type="OrthoDB" id="9768177at2"/>
<comment type="similarity">
    <text evidence="7">Belongs to the TonB-dependent receptor family.</text>
</comment>
<dbReference type="EMBL" id="WQLW01000009">
    <property type="protein sequence ID" value="MVO09911.1"/>
    <property type="molecule type" value="Genomic_DNA"/>
</dbReference>
<dbReference type="InterPro" id="IPR023996">
    <property type="entry name" value="TonB-dep_OMP_SusC/RagA"/>
</dbReference>
<dbReference type="Gene3D" id="2.170.130.10">
    <property type="entry name" value="TonB-dependent receptor, plug domain"/>
    <property type="match status" value="1"/>
</dbReference>
<keyword evidence="6 7" id="KW-0998">Cell outer membrane</keyword>
<dbReference type="GO" id="GO:0009279">
    <property type="term" value="C:cell outer membrane"/>
    <property type="evidence" value="ECO:0007669"/>
    <property type="project" value="UniProtKB-SubCell"/>
</dbReference>
<dbReference type="AlphaFoldDB" id="A0A6I4IMB5"/>
<evidence type="ECO:0000256" key="3">
    <source>
        <dbReference type="ARBA" id="ARBA00022452"/>
    </source>
</evidence>
<dbReference type="PROSITE" id="PS52016">
    <property type="entry name" value="TONB_DEPENDENT_REC_3"/>
    <property type="match status" value="1"/>
</dbReference>
<dbReference type="Proteomes" id="UP000431264">
    <property type="component" value="Unassembled WGS sequence"/>
</dbReference>
<proteinExistence type="inferred from homology"/>
<comment type="caution">
    <text evidence="10">The sequence shown here is derived from an EMBL/GenBank/DDBJ whole genome shotgun (WGS) entry which is preliminary data.</text>
</comment>
<name>A0A6I4IMB5_9FLAO</name>
<evidence type="ECO:0000313" key="11">
    <source>
        <dbReference type="Proteomes" id="UP000431264"/>
    </source>
</evidence>
<dbReference type="Gene3D" id="2.40.170.20">
    <property type="entry name" value="TonB-dependent receptor, beta-barrel domain"/>
    <property type="match status" value="1"/>
</dbReference>
<keyword evidence="4 7" id="KW-0812">Transmembrane</keyword>
<protein>
    <submittedName>
        <fullName evidence="10">SusC/RagA family TonB-linked outer membrane protein</fullName>
    </submittedName>
</protein>
<organism evidence="10 11">
    <name type="scientific">Flavobacterium profundi</name>
    <dbReference type="NCBI Taxonomy" id="1774945"/>
    <lineage>
        <taxon>Bacteria</taxon>
        <taxon>Pseudomonadati</taxon>
        <taxon>Bacteroidota</taxon>
        <taxon>Flavobacteriia</taxon>
        <taxon>Flavobacteriales</taxon>
        <taxon>Flavobacteriaceae</taxon>
        <taxon>Flavobacterium</taxon>
    </lineage>
</organism>
<evidence type="ECO:0000256" key="7">
    <source>
        <dbReference type="PROSITE-ProRule" id="PRU01360"/>
    </source>
</evidence>
<sequence>MRKIYFLLITIMCSIFSFAQEINGTIVDEFGNALPGVNIQTLKSNKFATSNFDGSFTIQGSIGEQIKFSMIGMEDLIVEASQNMNVTMLQSVTELETVVMIGYGTAKKRDLTGSIVSIKGEEVADKPNNNVLSSLQGKVAGLSVVNSGQPGSEPDVRIRGTISLYQTKPLYVIDGIFSETMDFVNPNDIKSIEVLKDPSSLSVFGARGANGVILVTTKRARNGETQINYNTTVGYKNITGKPDMTNAEEFKYLYDMQRANQGASPYPYYNLYNADTDWVNEIANDNALFYNHNISFSNASEKNSFYAGFGYSNEEGLIKNELYKKFTASLNDELQVTDYLKLGVNVNFLDARLPRLGGFNTALNTTPLVAPFNNELGVYNQLPTDMGAAQLGNALLEVEGKKGTQLNRNTKIVGSVFAEVALLKNLKFRGSYLASLDYLRGRGYLPVFDVYAAETDELVHYSGNVLTKVNQFSNFKQNLQQDYTLTYQKEFGKHDITLLAGHTRYNEYLENMSGTVSQYAPSYDDDGIDTNQIPNDPRWWYLNVFPYGDPTTRFSNSTQWDRATMSNLARILYNYDGKYMLNASFRNDDSSELRKDQNFWAVGAAWEISKESFFANKYVNYLKIKGSMGEQGNQFSDLHYPTYPLYIPGQSAVFGEELVPAYILAYRNNPNLEWETVTSKEIGFELGAFDNKLSLEVNYYDKTTNGLIAFIRGTDNFYGNLGKISNNGLEFVASWKNTIREGFDYTISGNLTTLNNKVHYLNDEGYDYVSDPTRTTGGQPISYFYGYVVEGVYQTYADVLNSPISTVGDYTVGDFKYKDVNGDGQITPEDRTNIGNPTPDFTYGFSAAVNYNSWNLGVDFQGVYGNEVFRNWGNGSSFAQFNFRSDRLGAWTGEGTSNWEPRMNDASGYNRLTSSYMVEDGSYLRLRNVQLGYTFKNEFLNNLKIKNLKMFINAQNMITWKNNSGFTPEFGGSPTSFGVDGGSYPVAAITTLGINVTF</sequence>
<feature type="chain" id="PRO_5026108940" evidence="8">
    <location>
        <begin position="20"/>
        <end position="998"/>
    </location>
</feature>
<keyword evidence="8" id="KW-0732">Signal</keyword>
<keyword evidence="11" id="KW-1185">Reference proteome</keyword>
<keyword evidence="2 7" id="KW-0813">Transport</keyword>
<feature type="signal peptide" evidence="8">
    <location>
        <begin position="1"/>
        <end position="19"/>
    </location>
</feature>
<dbReference type="Pfam" id="PF13715">
    <property type="entry name" value="CarbopepD_reg_2"/>
    <property type="match status" value="1"/>
</dbReference>
<dbReference type="InterPro" id="IPR039426">
    <property type="entry name" value="TonB-dep_rcpt-like"/>
</dbReference>